<dbReference type="Proteomes" id="UP000186817">
    <property type="component" value="Unassembled WGS sequence"/>
</dbReference>
<protein>
    <recommendedName>
        <fullName evidence="5">Tetratricopeptide repeat protein 29</fullName>
    </recommendedName>
</protein>
<dbReference type="PANTHER" id="PTHR46630:SF1">
    <property type="entry name" value="TETRATRICOPEPTIDE REPEAT PROTEIN 29"/>
    <property type="match status" value="1"/>
</dbReference>
<organism evidence="6 7">
    <name type="scientific">Symbiodinium microadriaticum</name>
    <name type="common">Dinoflagellate</name>
    <name type="synonym">Zooxanthella microadriatica</name>
    <dbReference type="NCBI Taxonomy" id="2951"/>
    <lineage>
        <taxon>Eukaryota</taxon>
        <taxon>Sar</taxon>
        <taxon>Alveolata</taxon>
        <taxon>Dinophyceae</taxon>
        <taxon>Suessiales</taxon>
        <taxon>Symbiodiniaceae</taxon>
        <taxon>Symbiodinium</taxon>
    </lineage>
</organism>
<evidence type="ECO:0000256" key="4">
    <source>
        <dbReference type="ARBA" id="ARBA00022803"/>
    </source>
</evidence>
<dbReference type="Gene3D" id="1.25.40.10">
    <property type="entry name" value="Tetratricopeptide repeat domain"/>
    <property type="match status" value="1"/>
</dbReference>
<evidence type="ECO:0000256" key="3">
    <source>
        <dbReference type="ARBA" id="ARBA00022737"/>
    </source>
</evidence>
<dbReference type="EMBL" id="LSRX01001964">
    <property type="protein sequence ID" value="OLP76639.1"/>
    <property type="molecule type" value="Genomic_DNA"/>
</dbReference>
<evidence type="ECO:0000256" key="2">
    <source>
        <dbReference type="ARBA" id="ARBA00022490"/>
    </source>
</evidence>
<dbReference type="GO" id="GO:0005737">
    <property type="term" value="C:cytoplasm"/>
    <property type="evidence" value="ECO:0007669"/>
    <property type="project" value="UniProtKB-SubCell"/>
</dbReference>
<evidence type="ECO:0000256" key="1">
    <source>
        <dbReference type="ARBA" id="ARBA00004496"/>
    </source>
</evidence>
<evidence type="ECO:0000313" key="7">
    <source>
        <dbReference type="Proteomes" id="UP000186817"/>
    </source>
</evidence>
<dbReference type="GO" id="GO:0003341">
    <property type="term" value="P:cilium movement"/>
    <property type="evidence" value="ECO:0007669"/>
    <property type="project" value="TreeGrafter"/>
</dbReference>
<keyword evidence="3" id="KW-0677">Repeat</keyword>
<dbReference type="SUPFAM" id="SSF48452">
    <property type="entry name" value="TPR-like"/>
    <property type="match status" value="1"/>
</dbReference>
<name>A0A1Q9C147_SYMMI</name>
<gene>
    <name evidence="6" type="ORF">AK812_SmicGene43399</name>
</gene>
<evidence type="ECO:0000256" key="5">
    <source>
        <dbReference type="ARBA" id="ARBA00040665"/>
    </source>
</evidence>
<keyword evidence="2" id="KW-0963">Cytoplasm</keyword>
<evidence type="ECO:0000313" key="6">
    <source>
        <dbReference type="EMBL" id="OLP76639.1"/>
    </source>
</evidence>
<accession>A0A1Q9C147</accession>
<proteinExistence type="predicted"/>
<keyword evidence="7" id="KW-1185">Reference proteome</keyword>
<comment type="caution">
    <text evidence="6">The sequence shown here is derived from an EMBL/GenBank/DDBJ whole genome shotgun (WGS) entry which is preliminary data.</text>
</comment>
<sequence length="416" mass="45870">MQPRGPRIHALVLDQLVGVLSEYQPQQAYAEISRALALPACAMDEDLEAFLRLRLSTVEVARGNDDEALRAIERSLSLWSKREERGEMTMAARYLSVGILLRMFDPKDALREASQVRAFFEDEGDKYRAGMALVAVATIAYARGGYDEGVDSLEVAKDLFVAAKDPRGEALALSTLSELYRSQQRYQEALDVTLRYKALAQDSGFKEDEIKALLVLAGLFRQQEDFKAAARAAREGLRLARHAGLQEQQVQLLLQCVQCSLTAASYGKARVSRNMMESGLPAGGWKRTQYGVALYWHANALALSSREEALKVISKIDAVCDATGDLELQAYATLLSAQIQLDTDKATAASLLLPVIQSFKKLRDETGQKFAEEVYHKATYIPVAAPRPAVADVTGAEEQLQVAPAAPKLPRAWNNY</sequence>
<dbReference type="OrthoDB" id="431454at2759"/>
<dbReference type="InterPro" id="IPR051476">
    <property type="entry name" value="Bac_ResReg_Asp_Phosphatase"/>
</dbReference>
<comment type="subcellular location">
    <subcellularLocation>
        <location evidence="1">Cytoplasm</location>
    </subcellularLocation>
</comment>
<reference evidence="6 7" key="1">
    <citation type="submission" date="2016-02" db="EMBL/GenBank/DDBJ databases">
        <title>Genome analysis of coral dinoflagellate symbionts highlights evolutionary adaptations to a symbiotic lifestyle.</title>
        <authorList>
            <person name="Aranda M."/>
            <person name="Li Y."/>
            <person name="Liew Y.J."/>
            <person name="Baumgarten S."/>
            <person name="Simakov O."/>
            <person name="Wilson M."/>
            <person name="Piel J."/>
            <person name="Ashoor H."/>
            <person name="Bougouffa S."/>
            <person name="Bajic V.B."/>
            <person name="Ryu T."/>
            <person name="Ravasi T."/>
            <person name="Bayer T."/>
            <person name="Micklem G."/>
            <person name="Kim H."/>
            <person name="Bhak J."/>
            <person name="Lajeunesse T.C."/>
            <person name="Voolstra C.R."/>
        </authorList>
    </citation>
    <scope>NUCLEOTIDE SEQUENCE [LARGE SCALE GENOMIC DNA]</scope>
    <source>
        <strain evidence="6 7">CCMP2467</strain>
    </source>
</reference>
<dbReference type="PANTHER" id="PTHR46630">
    <property type="entry name" value="TETRATRICOPEPTIDE REPEAT PROTEIN 29"/>
    <property type="match status" value="1"/>
</dbReference>
<keyword evidence="4" id="KW-0802">TPR repeat</keyword>
<dbReference type="AlphaFoldDB" id="A0A1Q9C147"/>
<dbReference type="InterPro" id="IPR011990">
    <property type="entry name" value="TPR-like_helical_dom_sf"/>
</dbReference>
<dbReference type="GO" id="GO:0005929">
    <property type="term" value="C:cilium"/>
    <property type="evidence" value="ECO:0007669"/>
    <property type="project" value="TreeGrafter"/>
</dbReference>